<organism evidence="8 9">
    <name type="scientific">Hipposideros armiger</name>
    <name type="common">Great Himalayan leaf-nosed bat</name>
    <dbReference type="NCBI Taxonomy" id="186990"/>
    <lineage>
        <taxon>Eukaryota</taxon>
        <taxon>Metazoa</taxon>
        <taxon>Chordata</taxon>
        <taxon>Craniata</taxon>
        <taxon>Vertebrata</taxon>
        <taxon>Euteleostomi</taxon>
        <taxon>Mammalia</taxon>
        <taxon>Eutheria</taxon>
        <taxon>Laurasiatheria</taxon>
        <taxon>Chiroptera</taxon>
        <taxon>Yinpterochiroptera</taxon>
        <taxon>Rhinolophoidea</taxon>
        <taxon>Hipposideridae</taxon>
        <taxon>Hipposideros</taxon>
    </lineage>
</organism>
<proteinExistence type="inferred from homology"/>
<feature type="region of interest" description="Disordered" evidence="6">
    <location>
        <begin position="162"/>
        <end position="193"/>
    </location>
</feature>
<dbReference type="PANTHER" id="PTHR21859:SF55">
    <property type="entry name" value="SPERMATOGENESIS-ASSOCIATED PROTEIN 31A1-RELATED"/>
    <property type="match status" value="1"/>
</dbReference>
<keyword evidence="4" id="KW-0472">Membrane</keyword>
<dbReference type="InterPro" id="IPR027970">
    <property type="entry name" value="SPATA31-like"/>
</dbReference>
<dbReference type="Pfam" id="PF15371">
    <property type="entry name" value="DUF4599"/>
    <property type="match status" value="1"/>
</dbReference>
<feature type="region of interest" description="Disordered" evidence="6">
    <location>
        <begin position="100"/>
        <end position="123"/>
    </location>
</feature>
<comment type="similarity">
    <text evidence="5">Belongs to the SPATA31 family.</text>
</comment>
<keyword evidence="8" id="KW-1185">Reference proteome</keyword>
<evidence type="ECO:0000256" key="3">
    <source>
        <dbReference type="ARBA" id="ARBA00022989"/>
    </source>
</evidence>
<evidence type="ECO:0000256" key="5">
    <source>
        <dbReference type="ARBA" id="ARBA00035009"/>
    </source>
</evidence>
<protein>
    <recommendedName>
        <fullName evidence="7">SPATA31-like domain-containing protein</fullName>
    </recommendedName>
</protein>
<dbReference type="GO" id="GO:0016020">
    <property type="term" value="C:membrane"/>
    <property type="evidence" value="ECO:0007669"/>
    <property type="project" value="UniProtKB-SubCell"/>
</dbReference>
<sequence length="331" mass="36026">MVWLQPWGEGEQEHCEVSMGVMEDTGPQVPTPTRPPRLPHLPSPSGPPSWPHLLLAAAWAPISCSHLRRHWNKGGFRQSSCQDLPHEVCKAAPERAHRPCWPPVEDATPSTSMSSSLAPPPDHPIPATSTLSPCSMIYSVSVHSLSPLSALQPPEPFLPLDRLSPWPHAHSPSTSCPPDSEAHPPTPTASSAPQLSDSILTFARCDSMALPQVNISQSSSPHTPWSASHSPAISRLGRSSCCISTLSWWQLAGKAQSLSTSTHFKGQQEHLSHHPPEASFCGVSSHTQVEAATSSFLNPDVQKPLETLITKRAELKNWKEREKRKRGQTSP</sequence>
<evidence type="ECO:0000256" key="1">
    <source>
        <dbReference type="ARBA" id="ARBA00004167"/>
    </source>
</evidence>
<feature type="compositionally biased region" description="Pro residues" evidence="6">
    <location>
        <begin position="29"/>
        <end position="46"/>
    </location>
</feature>
<dbReference type="OrthoDB" id="9806404at2759"/>
<evidence type="ECO:0000256" key="6">
    <source>
        <dbReference type="SAM" id="MobiDB-lite"/>
    </source>
</evidence>
<dbReference type="KEGG" id="hai:109377456"/>
<keyword evidence="2" id="KW-0812">Transmembrane</keyword>
<comment type="subcellular location">
    <subcellularLocation>
        <location evidence="1">Membrane</location>
        <topology evidence="1">Single-pass membrane protein</topology>
    </subcellularLocation>
</comment>
<dbReference type="GeneID" id="109377456"/>
<evidence type="ECO:0000256" key="2">
    <source>
        <dbReference type="ARBA" id="ARBA00022692"/>
    </source>
</evidence>
<dbReference type="RefSeq" id="XP_019489345.1">
    <property type="nucleotide sequence ID" value="XM_019633800.1"/>
</dbReference>
<dbReference type="CTD" id="117064362"/>
<keyword evidence="3" id="KW-1133">Transmembrane helix</keyword>
<dbReference type="PANTHER" id="PTHR21859">
    <property type="entry name" value="ACROSOME-SPECIFIC PROTEIN"/>
    <property type="match status" value="1"/>
</dbReference>
<dbReference type="Proteomes" id="UP000694851">
    <property type="component" value="Unplaced"/>
</dbReference>
<evidence type="ECO:0000256" key="4">
    <source>
        <dbReference type="ARBA" id="ARBA00023136"/>
    </source>
</evidence>
<reference evidence="9" key="1">
    <citation type="submission" date="2025-08" db="UniProtKB">
        <authorList>
            <consortium name="RefSeq"/>
        </authorList>
    </citation>
    <scope>IDENTIFICATION</scope>
    <source>
        <tissue evidence="9">Muscle</tissue>
    </source>
</reference>
<feature type="region of interest" description="Disordered" evidence="6">
    <location>
        <begin position="22"/>
        <end position="46"/>
    </location>
</feature>
<evidence type="ECO:0000313" key="9">
    <source>
        <dbReference type="RefSeq" id="XP_019489345.1"/>
    </source>
</evidence>
<feature type="compositionally biased region" description="Polar residues" evidence="6">
    <location>
        <begin position="108"/>
        <end position="117"/>
    </location>
</feature>
<dbReference type="AlphaFoldDB" id="A0A8B7QML1"/>
<evidence type="ECO:0000259" key="7">
    <source>
        <dbReference type="Pfam" id="PF15371"/>
    </source>
</evidence>
<name>A0A8B7QML1_HIPAR</name>
<evidence type="ECO:0000313" key="8">
    <source>
        <dbReference type="Proteomes" id="UP000694851"/>
    </source>
</evidence>
<accession>A0A8B7QML1</accession>
<feature type="domain" description="SPATA31-like" evidence="7">
    <location>
        <begin position="65"/>
        <end position="119"/>
    </location>
</feature>
<gene>
    <name evidence="9" type="primary">CUNH5orf60</name>
</gene>